<dbReference type="EMBL" id="NIDE01000014">
    <property type="protein sequence ID" value="OWK37884.1"/>
    <property type="molecule type" value="Genomic_DNA"/>
</dbReference>
<feature type="compositionally biased region" description="Polar residues" evidence="1">
    <location>
        <begin position="63"/>
        <end position="77"/>
    </location>
</feature>
<protein>
    <submittedName>
        <fullName evidence="2">Uncharacterized protein</fullName>
    </submittedName>
</protein>
<organism evidence="2 3">
    <name type="scientific">Fimbriiglobus ruber</name>
    <dbReference type="NCBI Taxonomy" id="1908690"/>
    <lineage>
        <taxon>Bacteria</taxon>
        <taxon>Pseudomonadati</taxon>
        <taxon>Planctomycetota</taxon>
        <taxon>Planctomycetia</taxon>
        <taxon>Gemmatales</taxon>
        <taxon>Gemmataceae</taxon>
        <taxon>Fimbriiglobus</taxon>
    </lineage>
</organism>
<sequence>MDYADRAPDVWSTVGILRYSSYPDDLEALAIKVSAERDSEQLGLWTLTYDYSSRPFDFGNSGNGSTLSPTQTDQSVDPPSRPPTFEWGSVATTRLLGPKDQAGKAVVNSAGQVFDPPIEIPSHNATCTITSYKDISGFDPIAKINTFQDSINSAAFVMVICPGASTTFPAKTVRCTKYACSTHCENNAYFWEVKIELEIKLAFWNPVSVLDAGTLQIASAGLPPQPILDKNGAQVTSPVPLNGMGLPLNAGGTLQYIDFKGYQEVDFAGLLS</sequence>
<feature type="region of interest" description="Disordered" evidence="1">
    <location>
        <begin position="60"/>
        <end position="82"/>
    </location>
</feature>
<evidence type="ECO:0000313" key="2">
    <source>
        <dbReference type="EMBL" id="OWK37884.1"/>
    </source>
</evidence>
<dbReference type="Proteomes" id="UP000214646">
    <property type="component" value="Unassembled WGS sequence"/>
</dbReference>
<gene>
    <name evidence="2" type="ORF">FRUB_07004</name>
</gene>
<keyword evidence="3" id="KW-1185">Reference proteome</keyword>
<name>A0A225DE22_9BACT</name>
<dbReference type="OrthoDB" id="284733at2"/>
<accession>A0A225DE22</accession>
<comment type="caution">
    <text evidence="2">The sequence shown here is derived from an EMBL/GenBank/DDBJ whole genome shotgun (WGS) entry which is preliminary data.</text>
</comment>
<reference evidence="3" key="1">
    <citation type="submission" date="2017-06" db="EMBL/GenBank/DDBJ databases">
        <title>Genome analysis of Fimbriiglobus ruber SP5, the first member of the order Planctomycetales with confirmed chitinolytic capability.</title>
        <authorList>
            <person name="Ravin N.V."/>
            <person name="Rakitin A.L."/>
            <person name="Ivanova A.A."/>
            <person name="Beletsky A.V."/>
            <person name="Kulichevskaya I.S."/>
            <person name="Mardanov A.V."/>
            <person name="Dedysh S.N."/>
        </authorList>
    </citation>
    <scope>NUCLEOTIDE SEQUENCE [LARGE SCALE GENOMIC DNA]</scope>
    <source>
        <strain evidence="3">SP5</strain>
    </source>
</reference>
<proteinExistence type="predicted"/>
<dbReference type="AlphaFoldDB" id="A0A225DE22"/>
<evidence type="ECO:0000256" key="1">
    <source>
        <dbReference type="SAM" id="MobiDB-lite"/>
    </source>
</evidence>
<dbReference type="RefSeq" id="WP_088257715.1">
    <property type="nucleotide sequence ID" value="NZ_NIDE01000014.1"/>
</dbReference>
<evidence type="ECO:0000313" key="3">
    <source>
        <dbReference type="Proteomes" id="UP000214646"/>
    </source>
</evidence>